<dbReference type="InterPro" id="IPR013325">
    <property type="entry name" value="RNA_pol_sigma_r2"/>
</dbReference>
<dbReference type="Proteomes" id="UP000317429">
    <property type="component" value="Chromosome"/>
</dbReference>
<protein>
    <submittedName>
        <fullName evidence="6">RNA polymerase sigma factor CarQ</fullName>
    </submittedName>
</protein>
<dbReference type="NCBIfam" id="TIGR02937">
    <property type="entry name" value="sigma70-ECF"/>
    <property type="match status" value="1"/>
</dbReference>
<feature type="domain" description="RNA polymerase sigma-70 region 2" evidence="5">
    <location>
        <begin position="6"/>
        <end position="70"/>
    </location>
</feature>
<reference evidence="6 7" key="1">
    <citation type="submission" date="2019-02" db="EMBL/GenBank/DDBJ databases">
        <title>Deep-cultivation of Planctomycetes and their phenomic and genomic characterization uncovers novel biology.</title>
        <authorList>
            <person name="Wiegand S."/>
            <person name="Jogler M."/>
            <person name="Boedeker C."/>
            <person name="Pinto D."/>
            <person name="Vollmers J."/>
            <person name="Rivas-Marin E."/>
            <person name="Kohn T."/>
            <person name="Peeters S.H."/>
            <person name="Heuer A."/>
            <person name="Rast P."/>
            <person name="Oberbeckmann S."/>
            <person name="Bunk B."/>
            <person name="Jeske O."/>
            <person name="Meyerdierks A."/>
            <person name="Storesund J.E."/>
            <person name="Kallscheuer N."/>
            <person name="Luecker S."/>
            <person name="Lage O.M."/>
            <person name="Pohl T."/>
            <person name="Merkel B.J."/>
            <person name="Hornburger P."/>
            <person name="Mueller R.-W."/>
            <person name="Bruemmer F."/>
            <person name="Labrenz M."/>
            <person name="Spormann A.M."/>
            <person name="Op den Camp H."/>
            <person name="Overmann J."/>
            <person name="Amann R."/>
            <person name="Jetten M.S.M."/>
            <person name="Mascher T."/>
            <person name="Medema M.H."/>
            <person name="Devos D.P."/>
            <person name="Kaster A.-K."/>
            <person name="Ovreas L."/>
            <person name="Rohde M."/>
            <person name="Galperin M.Y."/>
            <person name="Jogler C."/>
        </authorList>
    </citation>
    <scope>NUCLEOTIDE SEQUENCE [LARGE SCALE GENOMIC DNA]</scope>
    <source>
        <strain evidence="6 7">Pla175</strain>
    </source>
</reference>
<evidence type="ECO:0000256" key="4">
    <source>
        <dbReference type="ARBA" id="ARBA00023163"/>
    </source>
</evidence>
<accession>A0A518DBP5</accession>
<dbReference type="SUPFAM" id="SSF88659">
    <property type="entry name" value="Sigma3 and sigma4 domains of RNA polymerase sigma factors"/>
    <property type="match status" value="1"/>
</dbReference>
<dbReference type="Pfam" id="PF04542">
    <property type="entry name" value="Sigma70_r2"/>
    <property type="match status" value="1"/>
</dbReference>
<dbReference type="Gene3D" id="1.10.1740.10">
    <property type="match status" value="1"/>
</dbReference>
<evidence type="ECO:0000256" key="3">
    <source>
        <dbReference type="ARBA" id="ARBA00023082"/>
    </source>
</evidence>
<dbReference type="KEGG" id="pnd:Pla175_22880"/>
<dbReference type="InterPro" id="IPR013324">
    <property type="entry name" value="RNA_pol_sigma_r3/r4-like"/>
</dbReference>
<dbReference type="GO" id="GO:0006352">
    <property type="term" value="P:DNA-templated transcription initiation"/>
    <property type="evidence" value="ECO:0007669"/>
    <property type="project" value="InterPro"/>
</dbReference>
<keyword evidence="4" id="KW-0804">Transcription</keyword>
<dbReference type="PANTHER" id="PTHR43133">
    <property type="entry name" value="RNA POLYMERASE ECF-TYPE SIGMA FACTO"/>
    <property type="match status" value="1"/>
</dbReference>
<evidence type="ECO:0000259" key="5">
    <source>
        <dbReference type="Pfam" id="PF04542"/>
    </source>
</evidence>
<keyword evidence="3" id="KW-0731">Sigma factor</keyword>
<dbReference type="NCBIfam" id="TIGR02989">
    <property type="entry name" value="Sig-70_gvs1"/>
    <property type="match status" value="1"/>
</dbReference>
<dbReference type="InterPro" id="IPR007627">
    <property type="entry name" value="RNA_pol_sigma70_r2"/>
</dbReference>
<dbReference type="InterPro" id="IPR014284">
    <property type="entry name" value="RNA_pol_sigma-70_dom"/>
</dbReference>
<dbReference type="EMBL" id="CP036291">
    <property type="protein sequence ID" value="QDU88904.1"/>
    <property type="molecule type" value="Genomic_DNA"/>
</dbReference>
<dbReference type="Gene3D" id="1.10.10.10">
    <property type="entry name" value="Winged helix-like DNA-binding domain superfamily/Winged helix DNA-binding domain"/>
    <property type="match status" value="1"/>
</dbReference>
<keyword evidence="7" id="KW-1185">Reference proteome</keyword>
<sequence>MKHLLEHEPRVRGFLRGLLPTWDDVEEVTQNASLVAWRKFSDFEEGTSFGGWFLTIARYEAMSYRRHLARTPLVFSDELWGHLAVEAEQMTPDQLRRQKLDECLQRMEARNRDLLMKIYSSGVSIREVAKQSGKSEQAFYKVVQRMRSALLKCVTKAIAMEGA</sequence>
<dbReference type="GO" id="GO:0016987">
    <property type="term" value="F:sigma factor activity"/>
    <property type="evidence" value="ECO:0007669"/>
    <property type="project" value="UniProtKB-KW"/>
</dbReference>
<dbReference type="AlphaFoldDB" id="A0A518DBP5"/>
<evidence type="ECO:0000313" key="6">
    <source>
        <dbReference type="EMBL" id="QDU88904.1"/>
    </source>
</evidence>
<dbReference type="PANTHER" id="PTHR43133:SF51">
    <property type="entry name" value="RNA POLYMERASE SIGMA FACTOR"/>
    <property type="match status" value="1"/>
</dbReference>
<dbReference type="InterPro" id="IPR014331">
    <property type="entry name" value="RNA_pol_sigma70_ECF_RHOBA"/>
</dbReference>
<keyword evidence="2" id="KW-0805">Transcription regulation</keyword>
<evidence type="ECO:0000256" key="2">
    <source>
        <dbReference type="ARBA" id="ARBA00023015"/>
    </source>
</evidence>
<gene>
    <name evidence="6" type="primary">carQ</name>
    <name evidence="6" type="ORF">Pla175_22880</name>
</gene>
<evidence type="ECO:0000256" key="1">
    <source>
        <dbReference type="ARBA" id="ARBA00010641"/>
    </source>
</evidence>
<dbReference type="InterPro" id="IPR036388">
    <property type="entry name" value="WH-like_DNA-bd_sf"/>
</dbReference>
<proteinExistence type="inferred from homology"/>
<comment type="similarity">
    <text evidence="1">Belongs to the sigma-70 factor family. ECF subfamily.</text>
</comment>
<dbReference type="RefSeq" id="WP_145284422.1">
    <property type="nucleotide sequence ID" value="NZ_CP036291.1"/>
</dbReference>
<dbReference type="SUPFAM" id="SSF88946">
    <property type="entry name" value="Sigma2 domain of RNA polymerase sigma factors"/>
    <property type="match status" value="1"/>
</dbReference>
<dbReference type="InterPro" id="IPR039425">
    <property type="entry name" value="RNA_pol_sigma-70-like"/>
</dbReference>
<name>A0A518DBP5_9BACT</name>
<organism evidence="6 7">
    <name type="scientific">Pirellulimonas nuda</name>
    <dbReference type="NCBI Taxonomy" id="2528009"/>
    <lineage>
        <taxon>Bacteria</taxon>
        <taxon>Pseudomonadati</taxon>
        <taxon>Planctomycetota</taxon>
        <taxon>Planctomycetia</taxon>
        <taxon>Pirellulales</taxon>
        <taxon>Lacipirellulaceae</taxon>
        <taxon>Pirellulimonas</taxon>
    </lineage>
</organism>
<dbReference type="OrthoDB" id="6383365at2"/>
<evidence type="ECO:0000313" key="7">
    <source>
        <dbReference type="Proteomes" id="UP000317429"/>
    </source>
</evidence>